<dbReference type="Proteomes" id="UP001222027">
    <property type="component" value="Unassembled WGS sequence"/>
</dbReference>
<proteinExistence type="predicted"/>
<gene>
    <name evidence="1" type="ORF">OPV22_012976</name>
</gene>
<name>A0AAV8R4C5_ENSVE</name>
<dbReference type="AlphaFoldDB" id="A0AAV8R4C5"/>
<reference evidence="1 2" key="1">
    <citation type="submission" date="2022-12" db="EMBL/GenBank/DDBJ databases">
        <title>Chromosome-scale assembly of the Ensete ventricosum genome.</title>
        <authorList>
            <person name="Dussert Y."/>
            <person name="Stocks J."/>
            <person name="Wendawek A."/>
            <person name="Woldeyes F."/>
            <person name="Nichols R.A."/>
            <person name="Borrell J.S."/>
        </authorList>
    </citation>
    <scope>NUCLEOTIDE SEQUENCE [LARGE SCALE GENOMIC DNA]</scope>
    <source>
        <strain evidence="2">cv. Maze</strain>
        <tissue evidence="1">Seeds</tissue>
    </source>
</reference>
<dbReference type="EMBL" id="JAQQAF010000004">
    <property type="protein sequence ID" value="KAJ8491255.1"/>
    <property type="molecule type" value="Genomic_DNA"/>
</dbReference>
<keyword evidence="2" id="KW-1185">Reference proteome</keyword>
<evidence type="ECO:0000313" key="1">
    <source>
        <dbReference type="EMBL" id="KAJ8491255.1"/>
    </source>
</evidence>
<protein>
    <submittedName>
        <fullName evidence="1">Uncharacterized protein</fullName>
    </submittedName>
</protein>
<comment type="caution">
    <text evidence="1">The sequence shown here is derived from an EMBL/GenBank/DDBJ whole genome shotgun (WGS) entry which is preliminary data.</text>
</comment>
<organism evidence="1 2">
    <name type="scientific">Ensete ventricosum</name>
    <name type="common">Abyssinian banana</name>
    <name type="synonym">Musa ensete</name>
    <dbReference type="NCBI Taxonomy" id="4639"/>
    <lineage>
        <taxon>Eukaryota</taxon>
        <taxon>Viridiplantae</taxon>
        <taxon>Streptophyta</taxon>
        <taxon>Embryophyta</taxon>
        <taxon>Tracheophyta</taxon>
        <taxon>Spermatophyta</taxon>
        <taxon>Magnoliopsida</taxon>
        <taxon>Liliopsida</taxon>
        <taxon>Zingiberales</taxon>
        <taxon>Musaceae</taxon>
        <taxon>Ensete</taxon>
    </lineage>
</organism>
<evidence type="ECO:0000313" key="2">
    <source>
        <dbReference type="Proteomes" id="UP001222027"/>
    </source>
</evidence>
<sequence length="75" mass="8282">MSPVFAEMEEGTYFQGGQLERVIVFCHHVDDGGIIGKKSFSPAGHDPINPKPLEWSCFAGKDRIGEDCFLLLLLS</sequence>
<accession>A0AAV8R4C5</accession>